<dbReference type="AlphaFoldDB" id="E7C1K4"/>
<evidence type="ECO:0000259" key="6">
    <source>
        <dbReference type="Pfam" id="PF04127"/>
    </source>
</evidence>
<dbReference type="NCBIfam" id="TIGR00521">
    <property type="entry name" value="coaBC_dfp"/>
    <property type="match status" value="1"/>
</dbReference>
<feature type="region of interest" description="Phosphopantothenate--cysteine ligase" evidence="3">
    <location>
        <begin position="179"/>
        <end position="387"/>
    </location>
</feature>
<keyword evidence="3 4" id="KW-0436">Ligase</keyword>
<dbReference type="HAMAP" id="MF_02225">
    <property type="entry name" value="CoaBC"/>
    <property type="match status" value="1"/>
</dbReference>
<feature type="region of interest" description="Phosphopantothenoylcysteine decarboxylase" evidence="3">
    <location>
        <begin position="1"/>
        <end position="178"/>
    </location>
</feature>
<comment type="catalytic activity">
    <reaction evidence="3 4">
        <text>N-[(R)-4-phosphopantothenoyl]-L-cysteine + H(+) = (R)-4'-phosphopantetheine + CO2</text>
        <dbReference type="Rhea" id="RHEA:16793"/>
        <dbReference type="ChEBI" id="CHEBI:15378"/>
        <dbReference type="ChEBI" id="CHEBI:16526"/>
        <dbReference type="ChEBI" id="CHEBI:59458"/>
        <dbReference type="ChEBI" id="CHEBI:61723"/>
        <dbReference type="EC" id="4.1.1.36"/>
    </reaction>
</comment>
<dbReference type="GO" id="GO:0004633">
    <property type="term" value="F:phosphopantothenoylcysteine decarboxylase activity"/>
    <property type="evidence" value="ECO:0007669"/>
    <property type="project" value="UniProtKB-UniRule"/>
</dbReference>
<dbReference type="UniPathway" id="UPA00241">
    <property type="reaction ID" value="UER00353"/>
</dbReference>
<dbReference type="PANTHER" id="PTHR14359">
    <property type="entry name" value="HOMO-OLIGOMERIC FLAVIN CONTAINING CYS DECARBOXYLASE FAMILY"/>
    <property type="match status" value="1"/>
</dbReference>
<feature type="binding site" evidence="3">
    <location>
        <position position="277"/>
    </location>
    <ligand>
        <name>CTP</name>
        <dbReference type="ChEBI" id="CHEBI:37563"/>
    </ligand>
</feature>
<dbReference type="Pfam" id="PF02441">
    <property type="entry name" value="Flavoprotein"/>
    <property type="match status" value="1"/>
</dbReference>
<dbReference type="EC" id="6.3.2.5" evidence="3"/>
<dbReference type="Pfam" id="PF04127">
    <property type="entry name" value="DFP"/>
    <property type="match status" value="1"/>
</dbReference>
<dbReference type="PANTHER" id="PTHR14359:SF6">
    <property type="entry name" value="PHOSPHOPANTOTHENOYLCYSTEINE DECARBOXYLASE"/>
    <property type="match status" value="1"/>
</dbReference>
<feature type="binding site" evidence="3">
    <location>
        <position position="267"/>
    </location>
    <ligand>
        <name>CTP</name>
        <dbReference type="ChEBI" id="CHEBI:37563"/>
    </ligand>
</feature>
<dbReference type="InterPro" id="IPR036551">
    <property type="entry name" value="Flavin_trans-like"/>
</dbReference>
<dbReference type="SUPFAM" id="SSF102645">
    <property type="entry name" value="CoaB-like"/>
    <property type="match status" value="1"/>
</dbReference>
<dbReference type="InterPro" id="IPR007085">
    <property type="entry name" value="DNA/pantothenate-metab_flavo_C"/>
</dbReference>
<keyword evidence="3" id="KW-0511">Multifunctional enzyme</keyword>
<reference evidence="7" key="1">
    <citation type="submission" date="2010-01" db="EMBL/GenBank/DDBJ databases">
        <title>Genome fragments of uncultured bacteria from the North Pacific subtropical Gyre.</title>
        <authorList>
            <person name="Pham V.D."/>
            <person name="Delong E.F."/>
        </authorList>
    </citation>
    <scope>NUCLEOTIDE SEQUENCE</scope>
</reference>
<dbReference type="InterPro" id="IPR035929">
    <property type="entry name" value="CoaB-like_sf"/>
</dbReference>
<dbReference type="GO" id="GO:0010181">
    <property type="term" value="F:FMN binding"/>
    <property type="evidence" value="ECO:0007669"/>
    <property type="project" value="UniProtKB-UniRule"/>
</dbReference>
<protein>
    <recommendedName>
        <fullName evidence="3">Coenzyme A biosynthesis bifunctional protein CoaBC</fullName>
    </recommendedName>
    <alternativeName>
        <fullName evidence="3">DNA/pantothenate metabolism flavoprotein</fullName>
    </alternativeName>
    <alternativeName>
        <fullName evidence="3">Phosphopantothenoylcysteine synthetase/decarboxylase</fullName>
        <shortName evidence="3">PPCS-PPCDC</shortName>
    </alternativeName>
    <domain>
        <recommendedName>
            <fullName evidence="3">Phosphopantothenoylcysteine decarboxylase</fullName>
            <shortName evidence="3">PPC decarboxylase</shortName>
            <shortName evidence="3">PPC-DC</shortName>
            <ecNumber evidence="3">4.1.1.36</ecNumber>
        </recommendedName>
        <alternativeName>
            <fullName evidence="3">CoaC</fullName>
        </alternativeName>
    </domain>
    <domain>
        <recommendedName>
            <fullName evidence="3">Phosphopantothenate--cysteine ligase</fullName>
            <ecNumber evidence="3">6.3.2.5</ecNumber>
        </recommendedName>
        <alternativeName>
            <fullName evidence="3">CoaB</fullName>
        </alternativeName>
        <alternativeName>
            <fullName evidence="3">Phosphopantothenoylcysteine synthetase</fullName>
            <shortName evidence="3">PPC synthetase</shortName>
            <shortName evidence="3">PPC-S</shortName>
        </alternativeName>
    </domain>
</protein>
<name>E7C1K4_9GAMM</name>
<comment type="pathway">
    <text evidence="3 4">Cofactor biosynthesis; coenzyme A biosynthesis; CoA from (R)-pantothenate: step 3/5.</text>
</comment>
<keyword evidence="1 3" id="KW-0210">Decarboxylase</keyword>
<dbReference type="EC" id="4.1.1.36" evidence="3"/>
<comment type="cofactor">
    <cofactor evidence="3">
        <name>FMN</name>
        <dbReference type="ChEBI" id="CHEBI:58210"/>
    </cofactor>
    <text evidence="3">Binds 1 FMN per subunit.</text>
</comment>
<feature type="binding site" evidence="3">
    <location>
        <position position="327"/>
    </location>
    <ligand>
        <name>CTP</name>
        <dbReference type="ChEBI" id="CHEBI:37563"/>
    </ligand>
</feature>
<dbReference type="GO" id="GO:0015937">
    <property type="term" value="P:coenzyme A biosynthetic process"/>
    <property type="evidence" value="ECO:0007669"/>
    <property type="project" value="UniProtKB-UniRule"/>
</dbReference>
<evidence type="ECO:0000313" key="7">
    <source>
        <dbReference type="EMBL" id="ADI21328.1"/>
    </source>
</evidence>
<dbReference type="Gene3D" id="3.40.50.10300">
    <property type="entry name" value="CoaB-like"/>
    <property type="match status" value="1"/>
</dbReference>
<gene>
    <name evidence="3" type="primary">coaBC</name>
</gene>
<keyword evidence="3 4" id="KW-0285">Flavoprotein</keyword>
<evidence type="ECO:0000256" key="1">
    <source>
        <dbReference type="ARBA" id="ARBA00022793"/>
    </source>
</evidence>
<comment type="catalytic activity">
    <reaction evidence="3 4">
        <text>(R)-4'-phosphopantothenate + L-cysteine + CTP = N-[(R)-4-phosphopantothenoyl]-L-cysteine + CMP + diphosphate + H(+)</text>
        <dbReference type="Rhea" id="RHEA:19397"/>
        <dbReference type="ChEBI" id="CHEBI:10986"/>
        <dbReference type="ChEBI" id="CHEBI:15378"/>
        <dbReference type="ChEBI" id="CHEBI:33019"/>
        <dbReference type="ChEBI" id="CHEBI:35235"/>
        <dbReference type="ChEBI" id="CHEBI:37563"/>
        <dbReference type="ChEBI" id="CHEBI:59458"/>
        <dbReference type="ChEBI" id="CHEBI:60377"/>
        <dbReference type="EC" id="6.3.2.5"/>
    </reaction>
</comment>
<comment type="similarity">
    <text evidence="3 4">In the N-terminal section; belongs to the HFCD (homo-oligomeric flavin containing Cys decarboxylase) superfamily.</text>
</comment>
<sequence>MTGGIAAYKSAELVRLFKNSGSDVRVLMTKSAQEFITPLTMQALSGNPIHSDLLDPGAEAAMGHIELARWSDIIVIAPCTADSIAKLALGRGDDLLSAVALSTDAPIFVAPAMNQAMWRDGATQNNISTLAEKNFIFIGPDIGTQACGDTGPGRMTEPSDIIQQVSLNFSKGLLAGKKILITAGPTREMIDPVRFISNRSSGKMGFALAEAACDEGAFVSLISGPVNLPTPERIFRHDVETAKQMYDKVNEMIDEIDIFIATAAVCDIKPSHPSNQKIKKQQILDANNILLEENPDIVASVKKAHPNKKVIGFAAETENVLDNAKLKLSEKELDLIIANDVSNAEIGFDSDDNEVHLISEKNSRKINKSTKEKVSREIIKYISDNLK</sequence>
<dbReference type="GO" id="GO:0015941">
    <property type="term" value="P:pantothenate catabolic process"/>
    <property type="evidence" value="ECO:0007669"/>
    <property type="project" value="InterPro"/>
</dbReference>
<feature type="binding site" evidence="3">
    <location>
        <position position="313"/>
    </location>
    <ligand>
        <name>CTP</name>
        <dbReference type="ChEBI" id="CHEBI:37563"/>
    </ligand>
</feature>
<feature type="domain" description="Flavoprotein" evidence="5">
    <location>
        <begin position="1"/>
        <end position="165"/>
    </location>
</feature>
<feature type="domain" description="DNA/pantothenate metabolism flavoprotein C-terminal" evidence="6">
    <location>
        <begin position="174"/>
        <end position="384"/>
    </location>
</feature>
<comment type="function">
    <text evidence="3">Catalyzes two sequential steps in the biosynthesis of coenzyme A. In the first step cysteine is conjugated to 4'-phosphopantothenate to form 4-phosphopantothenoylcysteine. In the second step the latter compound is decarboxylated to form 4'-phosphopantotheine.</text>
</comment>
<dbReference type="Gene3D" id="3.40.50.1950">
    <property type="entry name" value="Flavin prenyltransferase-like"/>
    <property type="match status" value="1"/>
</dbReference>
<dbReference type="SUPFAM" id="SSF52507">
    <property type="entry name" value="Homo-oligomeric flavin-containing Cys decarboxylases, HFCD"/>
    <property type="match status" value="1"/>
</dbReference>
<comment type="similarity">
    <text evidence="3 4">In the C-terminal section; belongs to the PPC synthetase family.</text>
</comment>
<accession>E7C1K4</accession>
<dbReference type="InterPro" id="IPR005252">
    <property type="entry name" value="CoaBC"/>
</dbReference>
<comment type="cofactor">
    <cofactor evidence="3">
        <name>Mg(2+)</name>
        <dbReference type="ChEBI" id="CHEBI:18420"/>
    </cofactor>
</comment>
<keyword evidence="2 3" id="KW-0456">Lyase</keyword>
<dbReference type="EMBL" id="GU567951">
    <property type="protein sequence ID" value="ADI21328.1"/>
    <property type="molecule type" value="Genomic_DNA"/>
</dbReference>
<dbReference type="InterPro" id="IPR003382">
    <property type="entry name" value="Flavoprotein"/>
</dbReference>
<comment type="caution">
    <text evidence="3">Lacks conserved residue(s) required for the propagation of feature annotation.</text>
</comment>
<keyword evidence="3" id="KW-0479">Metal-binding</keyword>
<comment type="pathway">
    <text evidence="3 4">Cofactor biosynthesis; coenzyme A biosynthesis; CoA from (R)-pantothenate: step 2/5.</text>
</comment>
<evidence type="ECO:0000259" key="5">
    <source>
        <dbReference type="Pfam" id="PF02441"/>
    </source>
</evidence>
<feature type="binding site" evidence="3">
    <location>
        <position position="331"/>
    </location>
    <ligand>
        <name>CTP</name>
        <dbReference type="ChEBI" id="CHEBI:37563"/>
    </ligand>
</feature>
<comment type="function">
    <text evidence="4">Catalyzes two steps in the biosynthesis of coenzyme A. In the first step cysteine is conjugated to 4'-phosphopantothenate to form 4-phosphopantothenoylcysteine, in the latter compound is decarboxylated to form 4'-phosphopantotheine.</text>
</comment>
<organism evidence="7">
    <name type="scientific">uncultured gamma proteobacterium HF0010_10D20</name>
    <dbReference type="NCBI Taxonomy" id="723561"/>
    <lineage>
        <taxon>Bacteria</taxon>
        <taxon>Pseudomonadati</taxon>
        <taxon>Pseudomonadota</taxon>
        <taxon>Gammaproteobacteria</taxon>
        <taxon>environmental samples</taxon>
    </lineage>
</organism>
<proteinExistence type="inferred from homology"/>
<dbReference type="GO" id="GO:0046872">
    <property type="term" value="F:metal ion binding"/>
    <property type="evidence" value="ECO:0007669"/>
    <property type="project" value="UniProtKB-KW"/>
</dbReference>
<feature type="active site" description="Proton donor" evidence="3">
    <location>
        <position position="147"/>
    </location>
</feature>
<dbReference type="GO" id="GO:0004632">
    <property type="term" value="F:phosphopantothenate--cysteine ligase activity"/>
    <property type="evidence" value="ECO:0007669"/>
    <property type="project" value="UniProtKB-UniRule"/>
</dbReference>
<feature type="binding site" evidence="3">
    <location>
        <begin position="295"/>
        <end position="298"/>
    </location>
    <ligand>
        <name>CTP</name>
        <dbReference type="ChEBI" id="CHEBI:37563"/>
    </ligand>
</feature>
<keyword evidence="3 4" id="KW-0288">FMN</keyword>
<keyword evidence="3" id="KW-0460">Magnesium</keyword>
<evidence type="ECO:0000256" key="3">
    <source>
        <dbReference type="HAMAP-Rule" id="MF_02225"/>
    </source>
</evidence>
<evidence type="ECO:0000256" key="4">
    <source>
        <dbReference type="RuleBase" id="RU364078"/>
    </source>
</evidence>
<dbReference type="GO" id="GO:0071513">
    <property type="term" value="C:phosphopantothenoylcysteine decarboxylase complex"/>
    <property type="evidence" value="ECO:0007669"/>
    <property type="project" value="TreeGrafter"/>
</dbReference>
<evidence type="ECO:0000256" key="2">
    <source>
        <dbReference type="ARBA" id="ARBA00023239"/>
    </source>
</evidence>